<proteinExistence type="predicted"/>
<protein>
    <submittedName>
        <fullName evidence="3">Uncharacterized protein</fullName>
    </submittedName>
</protein>
<comment type="caution">
    <text evidence="3">The sequence shown here is derived from an EMBL/GenBank/DDBJ whole genome shotgun (WGS) entry which is preliminary data.</text>
</comment>
<feature type="transmembrane region" description="Helical" evidence="2">
    <location>
        <begin position="169"/>
        <end position="190"/>
    </location>
</feature>
<evidence type="ECO:0000256" key="2">
    <source>
        <dbReference type="SAM" id="Phobius"/>
    </source>
</evidence>
<reference evidence="4" key="1">
    <citation type="journal article" date="2019" name="Int. J. Syst. Evol. Microbiol.">
        <title>The Global Catalogue of Microorganisms (GCM) 10K type strain sequencing project: providing services to taxonomists for standard genome sequencing and annotation.</title>
        <authorList>
            <consortium name="The Broad Institute Genomics Platform"/>
            <consortium name="The Broad Institute Genome Sequencing Center for Infectious Disease"/>
            <person name="Wu L."/>
            <person name="Ma J."/>
        </authorList>
    </citation>
    <scope>NUCLEOTIDE SEQUENCE [LARGE SCALE GENOMIC DNA]</scope>
    <source>
        <strain evidence="4">JCM 19015</strain>
    </source>
</reference>
<name>A0ABP8Z9U9_9MICO</name>
<keyword evidence="4" id="KW-1185">Reference proteome</keyword>
<dbReference type="EMBL" id="BAABLP010000004">
    <property type="protein sequence ID" value="GAA4750590.1"/>
    <property type="molecule type" value="Genomic_DNA"/>
</dbReference>
<keyword evidence="2" id="KW-1133">Transmembrane helix</keyword>
<dbReference type="Proteomes" id="UP001500121">
    <property type="component" value="Unassembled WGS sequence"/>
</dbReference>
<keyword evidence="2" id="KW-0472">Membrane</keyword>
<evidence type="ECO:0000256" key="1">
    <source>
        <dbReference type="SAM" id="MobiDB-lite"/>
    </source>
</evidence>
<organism evidence="3 4">
    <name type="scientific">Amnibacterium soli</name>
    <dbReference type="NCBI Taxonomy" id="1282736"/>
    <lineage>
        <taxon>Bacteria</taxon>
        <taxon>Bacillati</taxon>
        <taxon>Actinomycetota</taxon>
        <taxon>Actinomycetes</taxon>
        <taxon>Micrococcales</taxon>
        <taxon>Microbacteriaceae</taxon>
        <taxon>Amnibacterium</taxon>
    </lineage>
</organism>
<sequence>MSDAKNVNRPYVADKPARRPSSDELRARIPGWGADLDPADRPAFPRERFDPAASGAHWDFPERQEELHDRERSIEHGILPPVYGTVAPLHGVSGVIRRLAYAKYSEARLAHWLLLVLGDRVDAFGAHVKSFASLRPDDLVTETGLTTEIAQHGPTQRLESNRADTSHTWLDPILVAGPWVVTGLIGLRLLRGLRRR</sequence>
<keyword evidence="2" id="KW-0812">Transmembrane</keyword>
<feature type="compositionally biased region" description="Basic and acidic residues" evidence="1">
    <location>
        <begin position="15"/>
        <end position="27"/>
    </location>
</feature>
<dbReference type="RefSeq" id="WP_345481435.1">
    <property type="nucleotide sequence ID" value="NZ_BAABLP010000004.1"/>
</dbReference>
<accession>A0ABP8Z9U9</accession>
<evidence type="ECO:0000313" key="4">
    <source>
        <dbReference type="Proteomes" id="UP001500121"/>
    </source>
</evidence>
<feature type="region of interest" description="Disordered" evidence="1">
    <location>
        <begin position="1"/>
        <end position="43"/>
    </location>
</feature>
<evidence type="ECO:0000313" key="3">
    <source>
        <dbReference type="EMBL" id="GAA4750590.1"/>
    </source>
</evidence>
<gene>
    <name evidence="3" type="ORF">GCM10025783_23890</name>
</gene>